<protein>
    <submittedName>
        <fullName evidence="3">VWA domain-containing protein</fullName>
    </submittedName>
</protein>
<evidence type="ECO:0000256" key="1">
    <source>
        <dbReference type="SAM" id="Phobius"/>
    </source>
</evidence>
<keyword evidence="1" id="KW-1133">Transmembrane helix</keyword>
<feature type="transmembrane region" description="Helical" evidence="1">
    <location>
        <begin position="370"/>
        <end position="389"/>
    </location>
</feature>
<dbReference type="Pfam" id="PF00092">
    <property type="entry name" value="VWA"/>
    <property type="match status" value="1"/>
</dbReference>
<feature type="transmembrane region" description="Helical" evidence="1">
    <location>
        <begin position="12"/>
        <end position="34"/>
    </location>
</feature>
<sequence>MVEKRINLTMLVMSTIGGVVGFIIGEVIIGAYRYKLSHSVLMGVYFGVLALCIGGMCLIAEMINPRLNGFSWKNNYLKTSFKFLIPCTLIMLFIAGMLFQFLYETGIGKVKKISDVVFVMDTSGSMSKTDPNNERFSAALDLLDSMNEENRVSFYRFDDTAEQIFPMTKVTDKTKKDIEEKLKQHENAKGNTNMREALLKAYDEIKSSENSGRNAMVILLSDGGDTYDLAQKFDETMKPFKSNGIPIYTIGMLSENNFYILKKISRESNGNYYSVKEVKDLKGVFNKIYMDLQQRLLVDKRDGVYESSSFYMILRILFIAVIGCLIAAGVSLTFDNKNLLKGFLVGGFIGGVVAGAIIEIGFLYFPWLGFLHRAFADIIMALIFTLIPIKVDVKNYSKGSYINKNKELELYNGKNFNNFS</sequence>
<evidence type="ECO:0000313" key="4">
    <source>
        <dbReference type="Proteomes" id="UP000694308"/>
    </source>
</evidence>
<feature type="transmembrane region" description="Helical" evidence="1">
    <location>
        <begin position="83"/>
        <end position="103"/>
    </location>
</feature>
<dbReference type="EMBL" id="JAEEGC010000038">
    <property type="protein sequence ID" value="MBV7273137.1"/>
    <property type="molecule type" value="Genomic_DNA"/>
</dbReference>
<dbReference type="PANTHER" id="PTHR45737">
    <property type="entry name" value="VON WILLEBRAND FACTOR A DOMAIN-CONTAINING PROTEIN 5A"/>
    <property type="match status" value="1"/>
</dbReference>
<feature type="domain" description="VWFA" evidence="2">
    <location>
        <begin position="115"/>
        <end position="288"/>
    </location>
</feature>
<dbReference type="InterPro" id="IPR002035">
    <property type="entry name" value="VWF_A"/>
</dbReference>
<keyword evidence="4" id="KW-1185">Reference proteome</keyword>
<accession>A0A949TMF3</accession>
<reference evidence="3" key="1">
    <citation type="submission" date="2020-12" db="EMBL/GenBank/DDBJ databases">
        <title>Clostridium thailandense sp. nov., a novel acetogenic bacterium isolated from peat land soil in Thailand.</title>
        <authorList>
            <person name="Chaikitkaew S."/>
            <person name="Birkeland N.K."/>
        </authorList>
    </citation>
    <scope>NUCLEOTIDE SEQUENCE</scope>
    <source>
        <strain evidence="3">PL3</strain>
    </source>
</reference>
<dbReference type="SMART" id="SM00327">
    <property type="entry name" value="VWA"/>
    <property type="match status" value="1"/>
</dbReference>
<dbReference type="PANTHER" id="PTHR45737:SF6">
    <property type="entry name" value="VON WILLEBRAND FACTOR A DOMAIN-CONTAINING PROTEIN 5A"/>
    <property type="match status" value="1"/>
</dbReference>
<proteinExistence type="predicted"/>
<organism evidence="3 4">
    <name type="scientific">Clostridium thailandense</name>
    <dbReference type="NCBI Taxonomy" id="2794346"/>
    <lineage>
        <taxon>Bacteria</taxon>
        <taxon>Bacillati</taxon>
        <taxon>Bacillota</taxon>
        <taxon>Clostridia</taxon>
        <taxon>Eubacteriales</taxon>
        <taxon>Clostridiaceae</taxon>
        <taxon>Clostridium</taxon>
    </lineage>
</organism>
<dbReference type="Proteomes" id="UP000694308">
    <property type="component" value="Unassembled WGS sequence"/>
</dbReference>
<gene>
    <name evidence="3" type="ORF">I6U48_09470</name>
</gene>
<dbReference type="CDD" id="cd00198">
    <property type="entry name" value="vWFA"/>
    <property type="match status" value="1"/>
</dbReference>
<feature type="transmembrane region" description="Helical" evidence="1">
    <location>
        <begin position="40"/>
        <end position="63"/>
    </location>
</feature>
<keyword evidence="1" id="KW-0472">Membrane</keyword>
<comment type="caution">
    <text evidence="3">The sequence shown here is derived from an EMBL/GenBank/DDBJ whole genome shotgun (WGS) entry which is preliminary data.</text>
</comment>
<keyword evidence="1" id="KW-0812">Transmembrane</keyword>
<dbReference type="PROSITE" id="PS50234">
    <property type="entry name" value="VWFA"/>
    <property type="match status" value="1"/>
</dbReference>
<evidence type="ECO:0000313" key="3">
    <source>
        <dbReference type="EMBL" id="MBV7273137.1"/>
    </source>
</evidence>
<name>A0A949TMF3_9CLOT</name>
<dbReference type="RefSeq" id="WP_218320169.1">
    <property type="nucleotide sequence ID" value="NZ_JAEEGC010000038.1"/>
</dbReference>
<feature type="transmembrane region" description="Helical" evidence="1">
    <location>
        <begin position="342"/>
        <end position="364"/>
    </location>
</feature>
<feature type="transmembrane region" description="Helical" evidence="1">
    <location>
        <begin position="310"/>
        <end position="330"/>
    </location>
</feature>
<evidence type="ECO:0000259" key="2">
    <source>
        <dbReference type="PROSITE" id="PS50234"/>
    </source>
</evidence>
<dbReference type="AlphaFoldDB" id="A0A949TMF3"/>